<dbReference type="CDD" id="cd00400">
    <property type="entry name" value="Voltage_gated_ClC"/>
    <property type="match status" value="1"/>
</dbReference>
<feature type="transmembrane region" description="Helical" evidence="6">
    <location>
        <begin position="165"/>
        <end position="194"/>
    </location>
</feature>
<accession>A0A4Q1KS43</accession>
<organism evidence="8 9">
    <name type="scientific">Oerskovia turbata</name>
    <dbReference type="NCBI Taxonomy" id="1713"/>
    <lineage>
        <taxon>Bacteria</taxon>
        <taxon>Bacillati</taxon>
        <taxon>Actinomycetota</taxon>
        <taxon>Actinomycetes</taxon>
        <taxon>Micrococcales</taxon>
        <taxon>Cellulomonadaceae</taxon>
        <taxon>Oerskovia</taxon>
    </lineage>
</organism>
<dbReference type="PRINTS" id="PR00762">
    <property type="entry name" value="CLCHANNEL"/>
</dbReference>
<dbReference type="NCBIfam" id="NF002971">
    <property type="entry name" value="PRK03655.1"/>
    <property type="match status" value="1"/>
</dbReference>
<feature type="transmembrane region" description="Helical" evidence="6">
    <location>
        <begin position="116"/>
        <end position="136"/>
    </location>
</feature>
<feature type="transmembrane region" description="Helical" evidence="6">
    <location>
        <begin position="76"/>
        <end position="96"/>
    </location>
</feature>
<proteinExistence type="predicted"/>
<evidence type="ECO:0000313" key="8">
    <source>
        <dbReference type="EMBL" id="RXR32475.1"/>
    </source>
</evidence>
<evidence type="ECO:0000256" key="2">
    <source>
        <dbReference type="ARBA" id="ARBA00022692"/>
    </source>
</evidence>
<feature type="transmembrane region" description="Helical" evidence="6">
    <location>
        <begin position="28"/>
        <end position="49"/>
    </location>
</feature>
<dbReference type="PANTHER" id="PTHR43427:SF9">
    <property type="entry name" value="ION-TRANSPORT PROTEIN YFEO-RELATED"/>
    <property type="match status" value="1"/>
</dbReference>
<dbReference type="Pfam" id="PF00654">
    <property type="entry name" value="Voltage_CLC"/>
    <property type="match status" value="1"/>
</dbReference>
<reference evidence="9 10" key="1">
    <citation type="submission" date="2019-01" db="EMBL/GenBank/DDBJ databases">
        <title>Oerskovia turbata Genome sequencing and assembly.</title>
        <authorList>
            <person name="Dou T."/>
        </authorList>
    </citation>
    <scope>NUCLEOTIDE SEQUENCE [LARGE SCALE GENOMIC DNA]</scope>
    <source>
        <strain evidence="8 9">JCM12123</strain>
        <strain evidence="7 10">JCM3160</strain>
    </source>
</reference>
<evidence type="ECO:0000256" key="3">
    <source>
        <dbReference type="ARBA" id="ARBA00022989"/>
    </source>
</evidence>
<evidence type="ECO:0000313" key="9">
    <source>
        <dbReference type="Proteomes" id="UP000289805"/>
    </source>
</evidence>
<protein>
    <submittedName>
        <fullName evidence="8">Ion channel protein</fullName>
    </submittedName>
</protein>
<sequence length="461" mass="46917">MPARDDDATPDPVPAVSGPLDAPALRTLLKLCVPAVLVGIVSALVLRALDWLSAEAEDLLWTDLPGSLGVDPDSRWWIFATLTGAGLLVGLVVRLVPGHGGRDSATTELIAPPLPLRVLPSLAVVTVLGLAGGVSLGPENPIIAINTALLVALVARLWPQVPTNLVVMLAAAATIGALFGTPVAAALVFTGVVAGFARGGPLFDRLFLPLVAAGTGAMTMDAFGRPFASMDLPDLGVPDIGDVGISLAVATLAAGAALLGVLAFPHVHRFFHRMHNPVLYVTLGGMVLGVLGAIGGPLTLFKGSQQSFELVQQRGDLSTWNLVLIVAVKLVALVIAAAAGFRGGRIFPAAFIGVAVGVTVNAAFPGAPLGLAVASGVLGVVLAVGRDGWIALFVAVAVVGDVGVLPVLCLAILPAWLLVRGAPEMLVAPEVTDQVVPRREPGGAQSRPSPADPPGRPPSQD</sequence>
<keyword evidence="2 6" id="KW-0812">Transmembrane</keyword>
<dbReference type="GO" id="GO:0005886">
    <property type="term" value="C:plasma membrane"/>
    <property type="evidence" value="ECO:0007669"/>
    <property type="project" value="TreeGrafter"/>
</dbReference>
<dbReference type="OrthoDB" id="2729535at2"/>
<comment type="subcellular location">
    <subcellularLocation>
        <location evidence="1">Membrane</location>
        <topology evidence="1">Multi-pass membrane protein</topology>
    </subcellularLocation>
</comment>
<feature type="transmembrane region" description="Helical" evidence="6">
    <location>
        <begin position="320"/>
        <end position="339"/>
    </location>
</feature>
<feature type="region of interest" description="Disordered" evidence="5">
    <location>
        <begin position="433"/>
        <end position="461"/>
    </location>
</feature>
<dbReference type="RefSeq" id="WP_084690367.1">
    <property type="nucleotide sequence ID" value="NZ_JOFV01000018.1"/>
</dbReference>
<dbReference type="Proteomes" id="UP000290517">
    <property type="component" value="Unassembled WGS sequence"/>
</dbReference>
<dbReference type="Proteomes" id="UP000289805">
    <property type="component" value="Unassembled WGS sequence"/>
</dbReference>
<dbReference type="AlphaFoldDB" id="A0A4Q1KS43"/>
<evidence type="ECO:0000256" key="4">
    <source>
        <dbReference type="ARBA" id="ARBA00023136"/>
    </source>
</evidence>
<feature type="transmembrane region" description="Helical" evidence="6">
    <location>
        <begin position="243"/>
        <end position="265"/>
    </location>
</feature>
<evidence type="ECO:0000256" key="6">
    <source>
        <dbReference type="SAM" id="Phobius"/>
    </source>
</evidence>
<dbReference type="InterPro" id="IPR050368">
    <property type="entry name" value="ClC-type_chloride_channel"/>
</dbReference>
<gene>
    <name evidence="7" type="ORF">EQW73_16860</name>
    <name evidence="8" type="ORF">EQW78_14295</name>
</gene>
<feature type="compositionally biased region" description="Pro residues" evidence="5">
    <location>
        <begin position="450"/>
        <end position="461"/>
    </location>
</feature>
<evidence type="ECO:0000256" key="5">
    <source>
        <dbReference type="SAM" id="MobiDB-lite"/>
    </source>
</evidence>
<evidence type="ECO:0000313" key="7">
    <source>
        <dbReference type="EMBL" id="RXR22410.1"/>
    </source>
</evidence>
<evidence type="ECO:0000256" key="1">
    <source>
        <dbReference type="ARBA" id="ARBA00004141"/>
    </source>
</evidence>
<dbReference type="Gene3D" id="1.10.3080.10">
    <property type="entry name" value="Clc chloride channel"/>
    <property type="match status" value="1"/>
</dbReference>
<feature type="transmembrane region" description="Helical" evidence="6">
    <location>
        <begin position="143"/>
        <end position="159"/>
    </location>
</feature>
<dbReference type="InterPro" id="IPR001807">
    <property type="entry name" value="ClC"/>
</dbReference>
<dbReference type="EMBL" id="SDJQ01000018">
    <property type="protein sequence ID" value="RXR32475.1"/>
    <property type="molecule type" value="Genomic_DNA"/>
</dbReference>
<evidence type="ECO:0000313" key="10">
    <source>
        <dbReference type="Proteomes" id="UP000290517"/>
    </source>
</evidence>
<dbReference type="InterPro" id="IPR014743">
    <property type="entry name" value="Cl-channel_core"/>
</dbReference>
<keyword evidence="10" id="KW-1185">Reference proteome</keyword>
<dbReference type="SUPFAM" id="SSF81340">
    <property type="entry name" value="Clc chloride channel"/>
    <property type="match status" value="1"/>
</dbReference>
<feature type="transmembrane region" description="Helical" evidence="6">
    <location>
        <begin position="390"/>
        <end position="419"/>
    </location>
</feature>
<feature type="transmembrane region" description="Helical" evidence="6">
    <location>
        <begin position="206"/>
        <end position="223"/>
    </location>
</feature>
<dbReference type="PANTHER" id="PTHR43427">
    <property type="entry name" value="CHLORIDE CHANNEL PROTEIN CLC-E"/>
    <property type="match status" value="1"/>
</dbReference>
<dbReference type="STRING" id="1713.GCA_000718325_03242"/>
<name>A0A4Q1KS43_9CELL</name>
<keyword evidence="4 6" id="KW-0472">Membrane</keyword>
<comment type="caution">
    <text evidence="8">The sequence shown here is derived from an EMBL/GenBank/DDBJ whole genome shotgun (WGS) entry which is preliminary data.</text>
</comment>
<keyword evidence="3 6" id="KW-1133">Transmembrane helix</keyword>
<feature type="transmembrane region" description="Helical" evidence="6">
    <location>
        <begin position="351"/>
        <end position="384"/>
    </location>
</feature>
<dbReference type="EMBL" id="SDJR01000013">
    <property type="protein sequence ID" value="RXR22410.1"/>
    <property type="molecule type" value="Genomic_DNA"/>
</dbReference>
<dbReference type="GO" id="GO:0015108">
    <property type="term" value="F:chloride transmembrane transporter activity"/>
    <property type="evidence" value="ECO:0007669"/>
    <property type="project" value="InterPro"/>
</dbReference>
<feature type="transmembrane region" description="Helical" evidence="6">
    <location>
        <begin position="277"/>
        <end position="300"/>
    </location>
</feature>